<feature type="region of interest" description="Disordered" evidence="1">
    <location>
        <begin position="362"/>
        <end position="391"/>
    </location>
</feature>
<proteinExistence type="predicted"/>
<dbReference type="EMBL" id="JAECZO010000002">
    <property type="protein sequence ID" value="KAK7199957.1"/>
    <property type="molecule type" value="Genomic_DNA"/>
</dbReference>
<keyword evidence="3" id="KW-1185">Reference proteome</keyword>
<name>A0AAW0F288_9TRYP</name>
<feature type="region of interest" description="Disordered" evidence="1">
    <location>
        <begin position="446"/>
        <end position="483"/>
    </location>
</feature>
<feature type="compositionally biased region" description="Low complexity" evidence="1">
    <location>
        <begin position="381"/>
        <end position="391"/>
    </location>
</feature>
<evidence type="ECO:0000313" key="2">
    <source>
        <dbReference type="EMBL" id="KAK7199957.1"/>
    </source>
</evidence>
<dbReference type="PANTHER" id="PTHR48125">
    <property type="entry name" value="LP07818P1"/>
    <property type="match status" value="1"/>
</dbReference>
<dbReference type="PANTHER" id="PTHR48125:SF10">
    <property type="entry name" value="OS12G0136300 PROTEIN"/>
    <property type="match status" value="1"/>
</dbReference>
<reference evidence="2 3" key="1">
    <citation type="journal article" date="2021" name="MBio">
        <title>A New Model Trypanosomatid, Novymonas esmeraldas: Genomic Perception of Its 'Candidatus Pandoraea novymonadis' Endosymbiont.</title>
        <authorList>
            <person name="Zakharova A."/>
            <person name="Saura A."/>
            <person name="Butenko A."/>
            <person name="Podesvova L."/>
            <person name="Warmusova S."/>
            <person name="Kostygov A.Y."/>
            <person name="Nenarokova A."/>
            <person name="Lukes J."/>
            <person name="Opperdoes F.R."/>
            <person name="Yurchenko V."/>
        </authorList>
    </citation>
    <scope>NUCLEOTIDE SEQUENCE [LARGE SCALE GENOMIC DNA]</scope>
    <source>
        <strain evidence="2 3">E262AT.01</strain>
    </source>
</reference>
<feature type="compositionally biased region" description="Low complexity" evidence="1">
    <location>
        <begin position="717"/>
        <end position="729"/>
    </location>
</feature>
<feature type="compositionally biased region" description="Polar residues" evidence="1">
    <location>
        <begin position="889"/>
        <end position="899"/>
    </location>
</feature>
<feature type="compositionally biased region" description="Low complexity" evidence="1">
    <location>
        <begin position="9"/>
        <end position="24"/>
    </location>
</feature>
<feature type="compositionally biased region" description="Gly residues" evidence="1">
    <location>
        <begin position="730"/>
        <end position="771"/>
    </location>
</feature>
<feature type="region of interest" description="Disordered" evidence="1">
    <location>
        <begin position="1"/>
        <end position="77"/>
    </location>
</feature>
<accession>A0AAW0F288</accession>
<sequence length="949" mass="101300">MFALNIKTAASSASAAPAANSGGAQWPTTVELDEDDSFNNTPSTDSSGEGGGDGRRTGARTTQPPSPETPIEFDHAPYPHCPIFIPSKGRSDLDRSTMAVLVRDLVPFVLIVELEEAEVYSAMLDRLVGQHFGFSGMTYAAGTDGATTAAGEESDASLGSSVASGLWEFPCACCLHGSAADETSASSSASSPSTPFATGLSADAMRALARRLSTVFHHGYVFTQPVSAATGTGTAGGETTNETADVGSAGARRRAAEFVLSDVDEVRALFKIEVLPESNRGVSYVRNYVLQVLVPRMMVDCGVDRTGNVEELCLCGPGEHNTLTPAALRMAGLEPEAYTALESKSETERYLDSRRANAATAAALGHSGVASSPHPAPPPRSSSSSPGVASRGTPRLLHGLFGFYWVLDDDIYGFYQSHSPTTKNKRVSTRAMLREVESRMRLLRRNADTASPPPPAVPPTGLQAPQPSSGSGGASGSAASPYVLGPQQQPHPYVFTCKEDAVQNNVIAGGRGRLPTLQNYNFYYTTACFSLEYNRFALETAPDTLSVNSYNNIACLFNYALLHNPPQMRFFPPGVPNVRRPEDALVGYLGHSMLWYRFAVREDYDFTLQLIARGLYTLRFRSLAFDVPQMMKVRGGMTDYYRNCHEDIRQQNDRFVLQWPAVAQHWVKGKKDNRRNDIRVRWDLLSPARARYPGAYLYLSTPLPQLQPQRLSDENTDSGTGTGTSSTGDWGSGGGTGTGSGGGDGGSWGSGFGTGTRTGSSGGSGGSGGDGTTVTASASAADTADAETRKRARPLTPPPAPTAAAAAARDWKGGYVVERWRDISRDEARQCAGLHALPNDEIHIGRTVAVVPPFFHQRPSVVRATIIERAVEPIDPHTGSGGHVRSEATETSDTAQSPSRVVWTAVAQDVRGMPFLHVEVCYEVPPDGTDKAAASIDQFFAKMNDDVGA</sequence>
<evidence type="ECO:0008006" key="4">
    <source>
        <dbReference type="Google" id="ProtNLM"/>
    </source>
</evidence>
<feature type="compositionally biased region" description="Low complexity" evidence="1">
    <location>
        <begin position="459"/>
        <end position="469"/>
    </location>
</feature>
<organism evidence="2 3">
    <name type="scientific">Novymonas esmeraldas</name>
    <dbReference type="NCBI Taxonomy" id="1808958"/>
    <lineage>
        <taxon>Eukaryota</taxon>
        <taxon>Discoba</taxon>
        <taxon>Euglenozoa</taxon>
        <taxon>Kinetoplastea</taxon>
        <taxon>Metakinetoplastina</taxon>
        <taxon>Trypanosomatida</taxon>
        <taxon>Trypanosomatidae</taxon>
        <taxon>Novymonas</taxon>
    </lineage>
</organism>
<evidence type="ECO:0000256" key="1">
    <source>
        <dbReference type="SAM" id="MobiDB-lite"/>
    </source>
</evidence>
<dbReference type="Proteomes" id="UP001430356">
    <property type="component" value="Unassembled WGS sequence"/>
</dbReference>
<gene>
    <name evidence="2" type="ORF">NESM_000044200</name>
</gene>
<evidence type="ECO:0000313" key="3">
    <source>
        <dbReference type="Proteomes" id="UP001430356"/>
    </source>
</evidence>
<protein>
    <recommendedName>
        <fullName evidence="4">CCZ1/INTU/HSP4 first Longin domain-containing protein</fullName>
    </recommendedName>
</protein>
<feature type="compositionally biased region" description="Low complexity" evidence="1">
    <location>
        <begin position="772"/>
        <end position="783"/>
    </location>
</feature>
<comment type="caution">
    <text evidence="2">The sequence shown here is derived from an EMBL/GenBank/DDBJ whole genome shotgun (WGS) entry which is preliminary data.</text>
</comment>
<feature type="region of interest" description="Disordered" evidence="1">
    <location>
        <begin position="873"/>
        <end position="900"/>
    </location>
</feature>
<dbReference type="AlphaFoldDB" id="A0AAW0F288"/>
<feature type="region of interest" description="Disordered" evidence="1">
    <location>
        <begin position="706"/>
        <end position="809"/>
    </location>
</feature>
<feature type="compositionally biased region" description="Low complexity" evidence="1">
    <location>
        <begin position="362"/>
        <end position="373"/>
    </location>
</feature>